<evidence type="ECO:0000256" key="11">
    <source>
        <dbReference type="ARBA" id="ARBA00023239"/>
    </source>
</evidence>
<evidence type="ECO:0000256" key="5">
    <source>
        <dbReference type="ARBA" id="ARBA00012240"/>
    </source>
</evidence>
<dbReference type="GeneID" id="78406382"/>
<evidence type="ECO:0000256" key="10">
    <source>
        <dbReference type="ARBA" id="ARBA00023004"/>
    </source>
</evidence>
<dbReference type="EMBL" id="QSFT01000011">
    <property type="protein sequence ID" value="RHA76263.1"/>
    <property type="molecule type" value="Genomic_DNA"/>
</dbReference>
<evidence type="ECO:0000313" key="15">
    <source>
        <dbReference type="EMBL" id="RHA76263.1"/>
    </source>
</evidence>
<dbReference type="InterPro" id="IPR011249">
    <property type="entry name" value="Metalloenz_LuxS/M16"/>
</dbReference>
<evidence type="ECO:0000256" key="7">
    <source>
        <dbReference type="ARBA" id="ARBA00022654"/>
    </source>
</evidence>
<evidence type="ECO:0000256" key="2">
    <source>
        <dbReference type="ARBA" id="ARBA00001962"/>
    </source>
</evidence>
<keyword evidence="7" id="KW-0673">Quorum sensing</keyword>
<dbReference type="PANTHER" id="PTHR35799">
    <property type="entry name" value="S-RIBOSYLHOMOCYSTEINE LYASE"/>
    <property type="match status" value="1"/>
</dbReference>
<proteinExistence type="inferred from homology"/>
<evidence type="ECO:0000256" key="6">
    <source>
        <dbReference type="ARBA" id="ARBA00015130"/>
    </source>
</evidence>
<dbReference type="AlphaFoldDB" id="A0A413T0T7"/>
<comment type="catalytic activity">
    <reaction evidence="1">
        <text>S-(5-deoxy-D-ribos-5-yl)-L-homocysteine = (S)-4,5-dihydroxypentane-2,3-dione + L-homocysteine</text>
        <dbReference type="Rhea" id="RHEA:17753"/>
        <dbReference type="ChEBI" id="CHEBI:29484"/>
        <dbReference type="ChEBI" id="CHEBI:58195"/>
        <dbReference type="ChEBI" id="CHEBI:58199"/>
        <dbReference type="EC" id="4.4.1.21"/>
    </reaction>
</comment>
<evidence type="ECO:0000256" key="4">
    <source>
        <dbReference type="ARBA" id="ARBA00011738"/>
    </source>
</evidence>
<evidence type="ECO:0000313" key="16">
    <source>
        <dbReference type="Proteomes" id="UP000283855"/>
    </source>
</evidence>
<evidence type="ECO:0000256" key="13">
    <source>
        <dbReference type="ARBA" id="ARBA00030600"/>
    </source>
</evidence>
<keyword evidence="10" id="KW-0408">Iron</keyword>
<name>A0A413T0T7_9BACT</name>
<keyword evidence="11 15" id="KW-0456">Lyase</keyword>
<evidence type="ECO:0000256" key="9">
    <source>
        <dbReference type="ARBA" id="ARBA00022929"/>
    </source>
</evidence>
<sequence length="162" mass="18294">MKKIPSFTIDHIHLLRGIYVSRQDQVGTETVTTFDIRMKEPNREPALSPSAIHTMEHLAATFLRNHPVWADKIIYWGPMGCLTGNYLVVKGDLTSRDILPLMKETFSFIAGYEGEVPGATPRDCGNYLLMNLPMARWEAAKYLHEVLEQASEENLTYPAAEA</sequence>
<evidence type="ECO:0000256" key="12">
    <source>
        <dbReference type="ARBA" id="ARBA00024654"/>
    </source>
</evidence>
<comment type="caution">
    <text evidence="15">The sequence shown here is derived from an EMBL/GenBank/DDBJ whole genome shotgun (WGS) entry which is preliminary data.</text>
</comment>
<dbReference type="GO" id="GO:0005506">
    <property type="term" value="F:iron ion binding"/>
    <property type="evidence" value="ECO:0007669"/>
    <property type="project" value="InterPro"/>
</dbReference>
<dbReference type="Gene3D" id="3.30.1360.80">
    <property type="entry name" value="S-ribosylhomocysteinase (LuxS)"/>
    <property type="match status" value="1"/>
</dbReference>
<keyword evidence="9" id="KW-0071">Autoinducer synthesis</keyword>
<protein>
    <recommendedName>
        <fullName evidence="6">S-ribosylhomocysteine lyase</fullName>
        <ecNumber evidence="5">4.4.1.21</ecNumber>
    </recommendedName>
    <alternativeName>
        <fullName evidence="13">AI-2 synthesis protein</fullName>
    </alternativeName>
    <alternativeName>
        <fullName evidence="14">Autoinducer-2 production protein LuxS</fullName>
    </alternativeName>
</protein>
<dbReference type="InterPro" id="IPR037005">
    <property type="entry name" value="LuxS_sf"/>
</dbReference>
<dbReference type="SUPFAM" id="SSF63411">
    <property type="entry name" value="LuxS/MPP-like metallohydrolase"/>
    <property type="match status" value="1"/>
</dbReference>
<keyword evidence="8" id="KW-0479">Metal-binding</keyword>
<organism evidence="15 16">
    <name type="scientific">Phocaeicola coprophilus</name>
    <dbReference type="NCBI Taxonomy" id="387090"/>
    <lineage>
        <taxon>Bacteria</taxon>
        <taxon>Pseudomonadati</taxon>
        <taxon>Bacteroidota</taxon>
        <taxon>Bacteroidia</taxon>
        <taxon>Bacteroidales</taxon>
        <taxon>Bacteroidaceae</taxon>
        <taxon>Phocaeicola</taxon>
    </lineage>
</organism>
<dbReference type="InterPro" id="IPR003815">
    <property type="entry name" value="S-ribosylhomocysteinase"/>
</dbReference>
<reference evidence="15 16" key="1">
    <citation type="submission" date="2018-08" db="EMBL/GenBank/DDBJ databases">
        <title>A genome reference for cultivated species of the human gut microbiota.</title>
        <authorList>
            <person name="Zou Y."/>
            <person name="Xue W."/>
            <person name="Luo G."/>
        </authorList>
    </citation>
    <scope>NUCLEOTIDE SEQUENCE [LARGE SCALE GENOMIC DNA]</scope>
    <source>
        <strain evidence="15 16">AM42-38</strain>
    </source>
</reference>
<evidence type="ECO:0000256" key="3">
    <source>
        <dbReference type="ARBA" id="ARBA00007311"/>
    </source>
</evidence>
<dbReference type="GO" id="GO:0043768">
    <property type="term" value="F:S-ribosylhomocysteine lyase activity"/>
    <property type="evidence" value="ECO:0007669"/>
    <property type="project" value="UniProtKB-EC"/>
</dbReference>
<evidence type="ECO:0000256" key="8">
    <source>
        <dbReference type="ARBA" id="ARBA00022723"/>
    </source>
</evidence>
<dbReference type="EC" id="4.4.1.21" evidence="5"/>
<dbReference type="PRINTS" id="PR01487">
    <property type="entry name" value="LUXSPROTEIN"/>
</dbReference>
<comment type="cofactor">
    <cofactor evidence="2">
        <name>Fe cation</name>
        <dbReference type="ChEBI" id="CHEBI:24875"/>
    </cofactor>
</comment>
<dbReference type="NCBIfam" id="NF002604">
    <property type="entry name" value="PRK02260.1-4"/>
    <property type="match status" value="1"/>
</dbReference>
<evidence type="ECO:0000256" key="1">
    <source>
        <dbReference type="ARBA" id="ARBA00000297"/>
    </source>
</evidence>
<gene>
    <name evidence="15" type="ORF">DW921_06885</name>
</gene>
<comment type="subunit">
    <text evidence="4">Homodimer.</text>
</comment>
<dbReference type="Proteomes" id="UP000283855">
    <property type="component" value="Unassembled WGS sequence"/>
</dbReference>
<accession>A0A413T0T7</accession>
<comment type="similarity">
    <text evidence="3">Belongs to the LuxS family.</text>
</comment>
<dbReference type="PANTHER" id="PTHR35799:SF1">
    <property type="entry name" value="S-RIBOSYLHOMOCYSTEINE LYASE"/>
    <property type="match status" value="1"/>
</dbReference>
<dbReference type="RefSeq" id="WP_008143152.1">
    <property type="nucleotide sequence ID" value="NZ_CABJGD010000011.1"/>
</dbReference>
<dbReference type="Pfam" id="PF02664">
    <property type="entry name" value="LuxS"/>
    <property type="match status" value="1"/>
</dbReference>
<dbReference type="GO" id="GO:0009372">
    <property type="term" value="P:quorum sensing"/>
    <property type="evidence" value="ECO:0007669"/>
    <property type="project" value="UniProtKB-KW"/>
</dbReference>
<comment type="function">
    <text evidence="12">Involved in the synthesis of autoinducer 2 (AI-2) which is secreted by bacteria and is used to communicate both the cell density and the metabolic potential of the environment. The regulation of gene expression in response to changes in cell density is called quorum sensing. Catalyzes the transformation of S-ribosylhomocysteine (RHC) to homocysteine (HC) and 4,5-dihydroxy-2,3-pentadione (DPD).</text>
</comment>
<evidence type="ECO:0000256" key="14">
    <source>
        <dbReference type="ARBA" id="ARBA00031777"/>
    </source>
</evidence>